<evidence type="ECO:0000313" key="1">
    <source>
        <dbReference type="EMBL" id="ODQ70785.1"/>
    </source>
</evidence>
<proteinExistence type="predicted"/>
<protein>
    <submittedName>
        <fullName evidence="1">Uncharacterized protein</fullName>
    </submittedName>
</protein>
<name>A0A1E3PZA7_LIPST</name>
<dbReference type="EMBL" id="KV454299">
    <property type="protein sequence ID" value="ODQ70785.1"/>
    <property type="molecule type" value="Genomic_DNA"/>
</dbReference>
<evidence type="ECO:0000313" key="2">
    <source>
        <dbReference type="Proteomes" id="UP000094385"/>
    </source>
</evidence>
<reference evidence="1 2" key="1">
    <citation type="journal article" date="2016" name="Proc. Natl. Acad. Sci. U.S.A.">
        <title>Comparative genomics of biotechnologically important yeasts.</title>
        <authorList>
            <person name="Riley R."/>
            <person name="Haridas S."/>
            <person name="Wolfe K.H."/>
            <person name="Lopes M.R."/>
            <person name="Hittinger C.T."/>
            <person name="Goeker M."/>
            <person name="Salamov A.A."/>
            <person name="Wisecaver J.H."/>
            <person name="Long T.M."/>
            <person name="Calvey C.H."/>
            <person name="Aerts A.L."/>
            <person name="Barry K.W."/>
            <person name="Choi C."/>
            <person name="Clum A."/>
            <person name="Coughlan A.Y."/>
            <person name="Deshpande S."/>
            <person name="Douglass A.P."/>
            <person name="Hanson S.J."/>
            <person name="Klenk H.-P."/>
            <person name="LaButti K.M."/>
            <person name="Lapidus A."/>
            <person name="Lindquist E.A."/>
            <person name="Lipzen A.M."/>
            <person name="Meier-Kolthoff J.P."/>
            <person name="Ohm R.A."/>
            <person name="Otillar R.P."/>
            <person name="Pangilinan J.L."/>
            <person name="Peng Y."/>
            <person name="Rokas A."/>
            <person name="Rosa C.A."/>
            <person name="Scheuner C."/>
            <person name="Sibirny A.A."/>
            <person name="Slot J.C."/>
            <person name="Stielow J.B."/>
            <person name="Sun H."/>
            <person name="Kurtzman C.P."/>
            <person name="Blackwell M."/>
            <person name="Grigoriev I.V."/>
            <person name="Jeffries T.W."/>
        </authorList>
    </citation>
    <scope>NUCLEOTIDE SEQUENCE [LARGE SCALE GENOMIC DNA]</scope>
    <source>
        <strain evidence="1 2">NRRL Y-11557</strain>
    </source>
</reference>
<sequence length="227" mass="26207">MFNQSSVANNSACSPSIISEDPYTANNLATIAPDLGRSDSYDAPPEYPWKEISLMPIGDNDRTEYYVWGMDIDYSYPKYAKFKRLKRKFKNALAKGDRQSSPEPPAARGMLAKLFKLDNNSDGMRTLSKLSNKTPVAPATDAVQTRMSVYEFLRLDEDEVNGTVVECIEEVDDEDLKTQVDSTHKWHHKLLKRECKQDKRWKHKRDQTQKIQIIETEKDEKSSIFFW</sequence>
<dbReference type="OrthoDB" id="10401784at2759"/>
<dbReference type="AlphaFoldDB" id="A0A1E3PZA7"/>
<gene>
    <name evidence="1" type="ORF">LIPSTDRAFT_74265</name>
</gene>
<keyword evidence="2" id="KW-1185">Reference proteome</keyword>
<organism evidence="1 2">
    <name type="scientific">Lipomyces starkeyi NRRL Y-11557</name>
    <dbReference type="NCBI Taxonomy" id="675824"/>
    <lineage>
        <taxon>Eukaryota</taxon>
        <taxon>Fungi</taxon>
        <taxon>Dikarya</taxon>
        <taxon>Ascomycota</taxon>
        <taxon>Saccharomycotina</taxon>
        <taxon>Lipomycetes</taxon>
        <taxon>Lipomycetales</taxon>
        <taxon>Lipomycetaceae</taxon>
        <taxon>Lipomyces</taxon>
    </lineage>
</organism>
<dbReference type="Proteomes" id="UP000094385">
    <property type="component" value="Unassembled WGS sequence"/>
</dbReference>
<accession>A0A1E3PZA7</accession>